<organism evidence="1 2">
    <name type="scientific">Trichomonas vaginalis (strain ATCC PRA-98 / G3)</name>
    <dbReference type="NCBI Taxonomy" id="412133"/>
    <lineage>
        <taxon>Eukaryota</taxon>
        <taxon>Metamonada</taxon>
        <taxon>Parabasalia</taxon>
        <taxon>Trichomonadida</taxon>
        <taxon>Trichomonadidae</taxon>
        <taxon>Trichomonas</taxon>
    </lineage>
</organism>
<keyword evidence="2" id="KW-1185">Reference proteome</keyword>
<dbReference type="KEGG" id="tva:4744766"/>
<sequence>MERGQTTLDRWLQNNSKNRELLSKSSSSFRERYSIEQLQFEDNSGSNNIEVQQDFTAEEYEILKQYDQYENEGVMNEETSQQFEFTALDEEVEGNNDTGDNTL</sequence>
<reference evidence="1" key="2">
    <citation type="journal article" date="2007" name="Science">
        <title>Draft genome sequence of the sexually transmitted pathogen Trichomonas vaginalis.</title>
        <authorList>
            <person name="Carlton J.M."/>
            <person name="Hirt R.P."/>
            <person name="Silva J.C."/>
            <person name="Delcher A.L."/>
            <person name="Schatz M."/>
            <person name="Zhao Q."/>
            <person name="Wortman J.R."/>
            <person name="Bidwell S.L."/>
            <person name="Alsmark U.C.M."/>
            <person name="Besteiro S."/>
            <person name="Sicheritz-Ponten T."/>
            <person name="Noel C.J."/>
            <person name="Dacks J.B."/>
            <person name="Foster P.G."/>
            <person name="Simillion C."/>
            <person name="Van de Peer Y."/>
            <person name="Miranda-Saavedra D."/>
            <person name="Barton G.J."/>
            <person name="Westrop G.D."/>
            <person name="Mueller S."/>
            <person name="Dessi D."/>
            <person name="Fiori P.L."/>
            <person name="Ren Q."/>
            <person name="Paulsen I."/>
            <person name="Zhang H."/>
            <person name="Bastida-Corcuera F.D."/>
            <person name="Simoes-Barbosa A."/>
            <person name="Brown M.T."/>
            <person name="Hayes R.D."/>
            <person name="Mukherjee M."/>
            <person name="Okumura C.Y."/>
            <person name="Schneider R."/>
            <person name="Smith A.J."/>
            <person name="Vanacova S."/>
            <person name="Villalvazo M."/>
            <person name="Haas B.J."/>
            <person name="Pertea M."/>
            <person name="Feldblyum T.V."/>
            <person name="Utterback T.R."/>
            <person name="Shu C.L."/>
            <person name="Osoegawa K."/>
            <person name="de Jong P.J."/>
            <person name="Hrdy I."/>
            <person name="Horvathova L."/>
            <person name="Zubacova Z."/>
            <person name="Dolezal P."/>
            <person name="Malik S.B."/>
            <person name="Logsdon J.M. Jr."/>
            <person name="Henze K."/>
            <person name="Gupta A."/>
            <person name="Wang C.C."/>
            <person name="Dunne R.L."/>
            <person name="Upcroft J.A."/>
            <person name="Upcroft P."/>
            <person name="White O."/>
            <person name="Salzberg S.L."/>
            <person name="Tang P."/>
            <person name="Chiu C.-H."/>
            <person name="Lee Y.-S."/>
            <person name="Embley T.M."/>
            <person name="Coombs G.H."/>
            <person name="Mottram J.C."/>
            <person name="Tachezy J."/>
            <person name="Fraser-Liggett C.M."/>
            <person name="Johnson P.J."/>
        </authorList>
    </citation>
    <scope>NUCLEOTIDE SEQUENCE [LARGE SCALE GENOMIC DNA]</scope>
    <source>
        <strain evidence="1">G3</strain>
    </source>
</reference>
<reference evidence="1" key="1">
    <citation type="submission" date="2006-10" db="EMBL/GenBank/DDBJ databases">
        <authorList>
            <person name="Amadeo P."/>
            <person name="Zhao Q."/>
            <person name="Wortman J."/>
            <person name="Fraser-Liggett C."/>
            <person name="Carlton J."/>
        </authorList>
    </citation>
    <scope>NUCLEOTIDE SEQUENCE</scope>
    <source>
        <strain evidence="1">G3</strain>
    </source>
</reference>
<dbReference type="AlphaFoldDB" id="A2G6V1"/>
<gene>
    <name evidence="1" type="ORF">TVAG_112370</name>
</gene>
<dbReference type="VEuPathDB" id="TrichDB:TVAGG3_0115590"/>
<evidence type="ECO:0000313" key="1">
    <source>
        <dbReference type="EMBL" id="EAX87118.1"/>
    </source>
</evidence>
<dbReference type="InParanoid" id="A2G6V1"/>
<evidence type="ECO:0000313" key="2">
    <source>
        <dbReference type="Proteomes" id="UP000001542"/>
    </source>
</evidence>
<proteinExistence type="predicted"/>
<dbReference type="VEuPathDB" id="TrichDB:TVAG_112370"/>
<name>A2G6V1_TRIV3</name>
<dbReference type="EMBL" id="DS114508">
    <property type="protein sequence ID" value="EAX87118.1"/>
    <property type="molecule type" value="Genomic_DNA"/>
</dbReference>
<dbReference type="Proteomes" id="UP000001542">
    <property type="component" value="Unassembled WGS sequence"/>
</dbReference>
<accession>A2G6V1</accession>
<protein>
    <submittedName>
        <fullName evidence="1">Uncharacterized protein</fullName>
    </submittedName>
</protein>
<dbReference type="RefSeq" id="XP_001300048.1">
    <property type="nucleotide sequence ID" value="XM_001300047.1"/>
</dbReference>